<name>A0A0V1GCG1_TRIPS</name>
<accession>A0A0V1GCG1</accession>
<reference evidence="1 2" key="1">
    <citation type="submission" date="2015-01" db="EMBL/GenBank/DDBJ databases">
        <title>Evolution of Trichinella species and genotypes.</title>
        <authorList>
            <person name="Korhonen P.K."/>
            <person name="Edoardo P."/>
            <person name="Giuseppe L.R."/>
            <person name="Gasser R.B."/>
        </authorList>
    </citation>
    <scope>NUCLEOTIDE SEQUENCE [LARGE SCALE GENOMIC DNA]</scope>
    <source>
        <strain evidence="1">ISS588</strain>
    </source>
</reference>
<comment type="caution">
    <text evidence="1">The sequence shown here is derived from an EMBL/GenBank/DDBJ whole genome shotgun (WGS) entry which is preliminary data.</text>
</comment>
<evidence type="ECO:0000313" key="2">
    <source>
        <dbReference type="Proteomes" id="UP000054805"/>
    </source>
</evidence>
<proteinExistence type="predicted"/>
<evidence type="ECO:0000313" key="1">
    <source>
        <dbReference type="EMBL" id="KRY95956.1"/>
    </source>
</evidence>
<protein>
    <submittedName>
        <fullName evidence="1">Uncharacterized protein</fullName>
    </submittedName>
</protein>
<organism evidence="1 2">
    <name type="scientific">Trichinella pseudospiralis</name>
    <name type="common">Parasitic roundworm</name>
    <dbReference type="NCBI Taxonomy" id="6337"/>
    <lineage>
        <taxon>Eukaryota</taxon>
        <taxon>Metazoa</taxon>
        <taxon>Ecdysozoa</taxon>
        <taxon>Nematoda</taxon>
        <taxon>Enoplea</taxon>
        <taxon>Dorylaimia</taxon>
        <taxon>Trichinellida</taxon>
        <taxon>Trichinellidae</taxon>
        <taxon>Trichinella</taxon>
    </lineage>
</organism>
<dbReference type="EMBL" id="JYDS01003639">
    <property type="protein sequence ID" value="KRY95956.1"/>
    <property type="molecule type" value="Genomic_DNA"/>
</dbReference>
<keyword evidence="2" id="KW-1185">Reference proteome</keyword>
<dbReference type="AlphaFoldDB" id="A0A0V1GCG1"/>
<sequence>MAGKRHQTNSHYHGAASLSTSYVFNCVGKAEQHYASFS</sequence>
<dbReference type="Proteomes" id="UP000054805">
    <property type="component" value="Unassembled WGS sequence"/>
</dbReference>
<gene>
    <name evidence="1" type="ORF">T4B_597</name>
</gene>